<evidence type="ECO:0000313" key="1">
    <source>
        <dbReference type="EMBL" id="OHA66488.1"/>
    </source>
</evidence>
<dbReference type="PANTHER" id="PTHR32432:SF3">
    <property type="entry name" value="ETHANOLAMINE UTILIZATION PROTEIN EUTJ"/>
    <property type="match status" value="1"/>
</dbReference>
<comment type="caution">
    <text evidence="1">The sequence shown here is derived from an EMBL/GenBank/DDBJ whole genome shotgun (WGS) entry which is preliminary data.</text>
</comment>
<reference evidence="1 2" key="1">
    <citation type="journal article" date="2016" name="Nat. Commun.">
        <title>Thousands of microbial genomes shed light on interconnected biogeochemical processes in an aquifer system.</title>
        <authorList>
            <person name="Anantharaman K."/>
            <person name="Brown C.T."/>
            <person name="Hug L.A."/>
            <person name="Sharon I."/>
            <person name="Castelle C.J."/>
            <person name="Probst A.J."/>
            <person name="Thomas B.C."/>
            <person name="Singh A."/>
            <person name="Wilkins M.J."/>
            <person name="Karaoz U."/>
            <person name="Brodie E.L."/>
            <person name="Williams K.H."/>
            <person name="Hubbard S.S."/>
            <person name="Banfield J.F."/>
        </authorList>
    </citation>
    <scope>NUCLEOTIDE SEQUENCE [LARGE SCALE GENOMIC DNA]</scope>
</reference>
<dbReference type="EMBL" id="MHTV01000032">
    <property type="protein sequence ID" value="OHA66488.1"/>
    <property type="molecule type" value="Genomic_DNA"/>
</dbReference>
<dbReference type="Pfam" id="PF11104">
    <property type="entry name" value="PilM_2"/>
    <property type="match status" value="1"/>
</dbReference>
<dbReference type="Gene3D" id="3.30.420.40">
    <property type="match status" value="2"/>
</dbReference>
<gene>
    <name evidence="1" type="ORF">A3C04_04085</name>
</gene>
<dbReference type="AlphaFoldDB" id="A0A1G2R1L5"/>
<name>A0A1G2R1L5_9BACT</name>
<dbReference type="CDD" id="cd24049">
    <property type="entry name" value="ASKHA_NBD_PilM"/>
    <property type="match status" value="1"/>
</dbReference>
<dbReference type="Proteomes" id="UP000178092">
    <property type="component" value="Unassembled WGS sequence"/>
</dbReference>
<evidence type="ECO:0008006" key="3">
    <source>
        <dbReference type="Google" id="ProtNLM"/>
    </source>
</evidence>
<dbReference type="InterPro" id="IPR043129">
    <property type="entry name" value="ATPase_NBD"/>
</dbReference>
<dbReference type="InterPro" id="IPR050696">
    <property type="entry name" value="FtsA/MreB"/>
</dbReference>
<dbReference type="SUPFAM" id="SSF53067">
    <property type="entry name" value="Actin-like ATPase domain"/>
    <property type="match status" value="2"/>
</dbReference>
<evidence type="ECO:0000313" key="2">
    <source>
        <dbReference type="Proteomes" id="UP000178092"/>
    </source>
</evidence>
<sequence length="367" mass="40964">MFTLFRLQPEAFGLDISDHSVKMCRLVKHRDEYRLNTFGEFSLPEGVIVEGEVKKDEELAKLLEEGMKSVQGKKLDTRYVVASLPEEKAFLQVLQLPKMKPEEVRQAILFEAENYIPYPLETVYLDYQIVSPFAARADDHFDVLIASWPRVMVDQYIGILRSARMNPLALEIESFAIARAVIPHEVSGTPVFLVDLGASRTGLSVYAGYSLQFTASAAVSSSDLTNAIAKTLQVSVEKAEKLKFDYGMAGSEQGKEVFDALIPSLTDLAEQIKKYIDYYETHALHQHLGKQKKAISKVFLCGGGAVMKGLPEFLSKQLNVKVQTGNPWVNIRPEQSKIIPPISFDDSLRYTTALGLALRGARAEENI</sequence>
<dbReference type="Gene3D" id="3.30.1490.300">
    <property type="match status" value="1"/>
</dbReference>
<protein>
    <recommendedName>
        <fullName evidence="3">SHS2 domain-containing protein</fullName>
    </recommendedName>
</protein>
<dbReference type="PANTHER" id="PTHR32432">
    <property type="entry name" value="CELL DIVISION PROTEIN FTSA-RELATED"/>
    <property type="match status" value="1"/>
</dbReference>
<proteinExistence type="predicted"/>
<organism evidence="1 2">
    <name type="scientific">Candidatus Wildermuthbacteria bacterium RIFCSPHIGHO2_02_FULL_45_25</name>
    <dbReference type="NCBI Taxonomy" id="1802450"/>
    <lineage>
        <taxon>Bacteria</taxon>
        <taxon>Candidatus Wildermuthiibacteriota</taxon>
    </lineage>
</organism>
<dbReference type="PIRSF" id="PIRSF019169">
    <property type="entry name" value="PilM"/>
    <property type="match status" value="1"/>
</dbReference>
<dbReference type="NCBIfam" id="TIGR01175">
    <property type="entry name" value="pilM"/>
    <property type="match status" value="1"/>
</dbReference>
<dbReference type="InterPro" id="IPR005883">
    <property type="entry name" value="PilM"/>
</dbReference>
<accession>A0A1G2R1L5</accession>